<name>A0A0L6VSQ7_9BASI</name>
<dbReference type="AlphaFoldDB" id="A0A0L6VSQ7"/>
<evidence type="ECO:0000313" key="1">
    <source>
        <dbReference type="EMBL" id="KNZ63736.1"/>
    </source>
</evidence>
<feature type="non-terminal residue" evidence="1">
    <location>
        <position position="1"/>
    </location>
</feature>
<proteinExistence type="predicted"/>
<accession>A0A0L6VSQ7</accession>
<comment type="caution">
    <text evidence="1">The sequence shown here is derived from an EMBL/GenBank/DDBJ whole genome shotgun (WGS) entry which is preliminary data.</text>
</comment>
<feature type="non-terminal residue" evidence="1">
    <location>
        <position position="100"/>
    </location>
</feature>
<evidence type="ECO:0000313" key="2">
    <source>
        <dbReference type="Proteomes" id="UP000037035"/>
    </source>
</evidence>
<reference evidence="1 2" key="1">
    <citation type="submission" date="2015-08" db="EMBL/GenBank/DDBJ databases">
        <title>Next Generation Sequencing and Analysis of the Genome of Puccinia sorghi L Schw, the Causal Agent of Maize Common Rust.</title>
        <authorList>
            <person name="Rochi L."/>
            <person name="Burguener G."/>
            <person name="Darino M."/>
            <person name="Turjanski A."/>
            <person name="Kreff E."/>
            <person name="Dieguez M.J."/>
            <person name="Sacco F."/>
        </authorList>
    </citation>
    <scope>NUCLEOTIDE SEQUENCE [LARGE SCALE GENOMIC DNA]</scope>
    <source>
        <strain evidence="1 2">RO10H11247</strain>
    </source>
</reference>
<dbReference type="EMBL" id="LAVV01001209">
    <property type="protein sequence ID" value="KNZ63736.1"/>
    <property type="molecule type" value="Genomic_DNA"/>
</dbReference>
<dbReference type="OrthoDB" id="2713924at2759"/>
<protein>
    <submittedName>
        <fullName evidence="1">Uncharacterized protein</fullName>
    </submittedName>
</protein>
<keyword evidence="2" id="KW-1185">Reference proteome</keyword>
<organism evidence="1 2">
    <name type="scientific">Puccinia sorghi</name>
    <dbReference type="NCBI Taxonomy" id="27349"/>
    <lineage>
        <taxon>Eukaryota</taxon>
        <taxon>Fungi</taxon>
        <taxon>Dikarya</taxon>
        <taxon>Basidiomycota</taxon>
        <taxon>Pucciniomycotina</taxon>
        <taxon>Pucciniomycetes</taxon>
        <taxon>Pucciniales</taxon>
        <taxon>Pucciniaceae</taxon>
        <taxon>Puccinia</taxon>
    </lineage>
</organism>
<dbReference type="Proteomes" id="UP000037035">
    <property type="component" value="Unassembled WGS sequence"/>
</dbReference>
<sequence length="100" mass="11516">IPAHQSGKSPYLRSNYSPRCFSSHWKPSFLNEPKKPGTKIYPKVSLGRLIGYKEELSYRILAEDGRIVDTKSIQFLEFKPAEKSNALDDNDNFEIIIEKK</sequence>
<gene>
    <name evidence="1" type="ORF">VP01_11089g1</name>
</gene>
<dbReference type="VEuPathDB" id="FungiDB:VP01_11089g1"/>